<gene>
    <name evidence="2" type="ORF">SAMN02745704_02933</name>
</gene>
<keyword evidence="3" id="KW-1185">Reference proteome</keyword>
<keyword evidence="1" id="KW-0472">Membrane</keyword>
<feature type="transmembrane region" description="Helical" evidence="1">
    <location>
        <begin position="7"/>
        <end position="23"/>
    </location>
</feature>
<dbReference type="OrthoDB" id="5465247at2"/>
<name>A0A1T4Y9S7_9BACT</name>
<proteinExistence type="predicted"/>
<sequence length="64" mass="7260">MKIKPAEIVMGIMLVSMGVMGMGEKELFHYDVPIPRPEVFSVACLVAGIVWLVVPWFLRSRKKQ</sequence>
<keyword evidence="1" id="KW-0812">Transmembrane</keyword>
<dbReference type="AlphaFoldDB" id="A0A1T4Y9S7"/>
<dbReference type="RefSeq" id="WP_078718457.1">
    <property type="nucleotide sequence ID" value="NZ_FUYC01000049.1"/>
</dbReference>
<accession>A0A1T4Y9S7</accession>
<feature type="transmembrane region" description="Helical" evidence="1">
    <location>
        <begin position="39"/>
        <end position="58"/>
    </location>
</feature>
<evidence type="ECO:0000313" key="2">
    <source>
        <dbReference type="EMBL" id="SKA98562.1"/>
    </source>
</evidence>
<keyword evidence="1" id="KW-1133">Transmembrane helix</keyword>
<evidence type="ECO:0000256" key="1">
    <source>
        <dbReference type="SAM" id="Phobius"/>
    </source>
</evidence>
<protein>
    <submittedName>
        <fullName evidence="2">Uncharacterized protein</fullName>
    </submittedName>
</protein>
<dbReference type="EMBL" id="FUYC01000049">
    <property type="protein sequence ID" value="SKA98562.1"/>
    <property type="molecule type" value="Genomic_DNA"/>
</dbReference>
<reference evidence="2 3" key="1">
    <citation type="submission" date="2017-02" db="EMBL/GenBank/DDBJ databases">
        <authorList>
            <person name="Peterson S.W."/>
        </authorList>
    </citation>
    <scope>NUCLEOTIDE SEQUENCE [LARGE SCALE GENOMIC DNA]</scope>
    <source>
        <strain evidence="2 3">DSM 16080</strain>
    </source>
</reference>
<evidence type="ECO:0000313" key="3">
    <source>
        <dbReference type="Proteomes" id="UP000190027"/>
    </source>
</evidence>
<organism evidence="2 3">
    <name type="scientific">Paucidesulfovibrio gracilis DSM 16080</name>
    <dbReference type="NCBI Taxonomy" id="1121449"/>
    <lineage>
        <taxon>Bacteria</taxon>
        <taxon>Pseudomonadati</taxon>
        <taxon>Thermodesulfobacteriota</taxon>
        <taxon>Desulfovibrionia</taxon>
        <taxon>Desulfovibrionales</taxon>
        <taxon>Desulfovibrionaceae</taxon>
        <taxon>Paucidesulfovibrio</taxon>
    </lineage>
</organism>
<dbReference type="Proteomes" id="UP000190027">
    <property type="component" value="Unassembled WGS sequence"/>
</dbReference>